<keyword evidence="1" id="KW-1133">Transmembrane helix</keyword>
<proteinExistence type="predicted"/>
<protein>
    <submittedName>
        <fullName evidence="2">Uncharacterized protein</fullName>
    </submittedName>
</protein>
<dbReference type="Proteomes" id="UP000268535">
    <property type="component" value="Unassembled WGS sequence"/>
</dbReference>
<feature type="transmembrane region" description="Helical" evidence="1">
    <location>
        <begin position="26"/>
        <end position="49"/>
    </location>
</feature>
<dbReference type="EMBL" id="ML011324">
    <property type="protein sequence ID" value="RKO95597.1"/>
    <property type="molecule type" value="Genomic_DNA"/>
</dbReference>
<evidence type="ECO:0000313" key="2">
    <source>
        <dbReference type="EMBL" id="RKO95597.1"/>
    </source>
</evidence>
<keyword evidence="1" id="KW-0472">Membrane</keyword>
<dbReference type="AlphaFoldDB" id="A0A4V1IT27"/>
<organism evidence="2 3">
    <name type="scientific">Caulochytrium protostelioides</name>
    <dbReference type="NCBI Taxonomy" id="1555241"/>
    <lineage>
        <taxon>Eukaryota</taxon>
        <taxon>Fungi</taxon>
        <taxon>Fungi incertae sedis</taxon>
        <taxon>Chytridiomycota</taxon>
        <taxon>Chytridiomycota incertae sedis</taxon>
        <taxon>Chytridiomycetes</taxon>
        <taxon>Caulochytriales</taxon>
        <taxon>Caulochytriaceae</taxon>
        <taxon>Caulochytrium</taxon>
    </lineage>
</organism>
<name>A0A4V1IT27_9FUNG</name>
<feature type="transmembrane region" description="Helical" evidence="1">
    <location>
        <begin position="61"/>
        <end position="85"/>
    </location>
</feature>
<evidence type="ECO:0000313" key="3">
    <source>
        <dbReference type="Proteomes" id="UP000268535"/>
    </source>
</evidence>
<gene>
    <name evidence="2" type="ORF">CAUPRSCDRAFT_12704</name>
</gene>
<keyword evidence="1" id="KW-0812">Transmembrane</keyword>
<sequence length="207" mass="23634">MVWPSVERYLLVRDAFCFHGLRMGSLVATVTLTAFSLLTVVFYMIFVIGGSQIHNTDEPGWHLLLVYIFVYLVDAALLSASLYAIVRNRERLLLPVVGYTVVRATFMAVQIYYEVITDSYVAMLWTSLSLLFGLYWSVCIVSFYLDLKVHPERYIKEHQLAWIVQADEDPYAAVVERDAASSHSGNDNHWHPVHDGKSYAVSPAHYH</sequence>
<accession>A0A4V1IT27</accession>
<reference evidence="3" key="1">
    <citation type="journal article" date="2018" name="Nat. Microbiol.">
        <title>Leveraging single-cell genomics to expand the fungal tree of life.</title>
        <authorList>
            <person name="Ahrendt S.R."/>
            <person name="Quandt C.A."/>
            <person name="Ciobanu D."/>
            <person name="Clum A."/>
            <person name="Salamov A."/>
            <person name="Andreopoulos B."/>
            <person name="Cheng J.F."/>
            <person name="Woyke T."/>
            <person name="Pelin A."/>
            <person name="Henrissat B."/>
            <person name="Reynolds N.K."/>
            <person name="Benny G.L."/>
            <person name="Smith M.E."/>
            <person name="James T.Y."/>
            <person name="Grigoriev I.V."/>
        </authorList>
    </citation>
    <scope>NUCLEOTIDE SEQUENCE [LARGE SCALE GENOMIC DNA]</scope>
    <source>
        <strain evidence="3">ATCC 52028</strain>
    </source>
</reference>
<feature type="transmembrane region" description="Helical" evidence="1">
    <location>
        <begin position="119"/>
        <end position="145"/>
    </location>
</feature>
<feature type="transmembrane region" description="Helical" evidence="1">
    <location>
        <begin position="92"/>
        <end position="113"/>
    </location>
</feature>
<evidence type="ECO:0000256" key="1">
    <source>
        <dbReference type="SAM" id="Phobius"/>
    </source>
</evidence>